<accession>A0A291QWF1</accession>
<dbReference type="Proteomes" id="UP000220133">
    <property type="component" value="Chromosome"/>
</dbReference>
<organism evidence="1 2">
    <name type="scientific">Chitinophaga caeni</name>
    <dbReference type="NCBI Taxonomy" id="2029983"/>
    <lineage>
        <taxon>Bacteria</taxon>
        <taxon>Pseudomonadati</taxon>
        <taxon>Bacteroidota</taxon>
        <taxon>Chitinophagia</taxon>
        <taxon>Chitinophagales</taxon>
        <taxon>Chitinophagaceae</taxon>
        <taxon>Chitinophaga</taxon>
    </lineage>
</organism>
<dbReference type="EMBL" id="CP023777">
    <property type="protein sequence ID" value="ATL48183.1"/>
    <property type="molecule type" value="Genomic_DNA"/>
</dbReference>
<protein>
    <submittedName>
        <fullName evidence="1">Uncharacterized protein</fullName>
    </submittedName>
</protein>
<evidence type="ECO:0000313" key="1">
    <source>
        <dbReference type="EMBL" id="ATL48183.1"/>
    </source>
</evidence>
<name>A0A291QWF1_9BACT</name>
<gene>
    <name evidence="1" type="ORF">COR50_13990</name>
</gene>
<reference evidence="1 2" key="1">
    <citation type="submission" date="2017-10" db="EMBL/GenBank/DDBJ databases">
        <title>Paenichitinophaga pekingensis gen. nov., sp. nov., isolated from activated sludge.</title>
        <authorList>
            <person name="Jin D."/>
            <person name="Kong X."/>
            <person name="Deng Y."/>
            <person name="Bai Z."/>
        </authorList>
    </citation>
    <scope>NUCLEOTIDE SEQUENCE [LARGE SCALE GENOMIC DNA]</scope>
    <source>
        <strain evidence="1 2">13</strain>
    </source>
</reference>
<dbReference type="KEGG" id="cbae:COR50_13990"/>
<proteinExistence type="predicted"/>
<dbReference type="AlphaFoldDB" id="A0A291QWF1"/>
<sequence>MSFFMGTIDELRKLELHDQCIEHIEIDFDEEVIRISFSIFVDIGLDDAIIIFEFDGIRRLAITMDLKEFVYLQIYSHELITMPGGEFSLRILMLQGPSEPSADLSFIFKRCRKL</sequence>
<evidence type="ECO:0000313" key="2">
    <source>
        <dbReference type="Proteomes" id="UP000220133"/>
    </source>
</evidence>
<keyword evidence="2" id="KW-1185">Reference proteome</keyword>